<dbReference type="InterPro" id="IPR013786">
    <property type="entry name" value="AcylCoA_DH/ox_N"/>
</dbReference>
<feature type="domain" description="Acyl-CoA dehydrogenase/oxidase C-terminal" evidence="6">
    <location>
        <begin position="232"/>
        <end position="365"/>
    </location>
</feature>
<dbReference type="Gene3D" id="2.40.110.10">
    <property type="entry name" value="Butyryl-CoA Dehydrogenase, subunit A, domain 2"/>
    <property type="match status" value="1"/>
</dbReference>
<dbReference type="InterPro" id="IPR036250">
    <property type="entry name" value="AcylCo_DH-like_C"/>
</dbReference>
<comment type="caution">
    <text evidence="9">The sequence shown here is derived from an EMBL/GenBank/DDBJ whole genome shotgun (WGS) entry which is preliminary data.</text>
</comment>
<evidence type="ECO:0000256" key="5">
    <source>
        <dbReference type="RuleBase" id="RU362125"/>
    </source>
</evidence>
<dbReference type="Pfam" id="PF00441">
    <property type="entry name" value="Acyl-CoA_dh_1"/>
    <property type="match status" value="1"/>
</dbReference>
<comment type="cofactor">
    <cofactor evidence="1 5">
        <name>FAD</name>
        <dbReference type="ChEBI" id="CHEBI:57692"/>
    </cofactor>
</comment>
<dbReference type="AlphaFoldDB" id="A0A1Y3PTR4"/>
<evidence type="ECO:0000256" key="1">
    <source>
        <dbReference type="ARBA" id="ARBA00001974"/>
    </source>
</evidence>
<dbReference type="InterPro" id="IPR009100">
    <property type="entry name" value="AcylCoA_DH/oxidase_NM_dom_sf"/>
</dbReference>
<dbReference type="Pfam" id="PF02770">
    <property type="entry name" value="Acyl-CoA_dh_M"/>
    <property type="match status" value="1"/>
</dbReference>
<evidence type="ECO:0000259" key="7">
    <source>
        <dbReference type="Pfam" id="PF02770"/>
    </source>
</evidence>
<keyword evidence="4 5" id="KW-0274">FAD</keyword>
<dbReference type="GO" id="GO:0003995">
    <property type="term" value="F:acyl-CoA dehydrogenase activity"/>
    <property type="evidence" value="ECO:0007669"/>
    <property type="project" value="InterPro"/>
</dbReference>
<dbReference type="SUPFAM" id="SSF56645">
    <property type="entry name" value="Acyl-CoA dehydrogenase NM domain-like"/>
    <property type="match status" value="1"/>
</dbReference>
<dbReference type="CDD" id="cd00567">
    <property type="entry name" value="ACAD"/>
    <property type="match status" value="1"/>
</dbReference>
<feature type="domain" description="Acyl-CoA dehydrogenase/oxidase N-terminal" evidence="8">
    <location>
        <begin position="9"/>
        <end position="119"/>
    </location>
</feature>
<evidence type="ECO:0000256" key="3">
    <source>
        <dbReference type="ARBA" id="ARBA00022630"/>
    </source>
</evidence>
<keyword evidence="3 5" id="KW-0285">Flavoprotein</keyword>
<keyword evidence="5" id="KW-0560">Oxidoreductase</keyword>
<name>A0A1Y3PTR4_9BACI</name>
<protein>
    <submittedName>
        <fullName evidence="9">Acyl-CoA dehydrogenase</fullName>
    </submittedName>
</protein>
<dbReference type="InterPro" id="IPR006091">
    <property type="entry name" value="Acyl-CoA_Oxase/DH_mid-dom"/>
</dbReference>
<proteinExistence type="inferred from homology"/>
<dbReference type="InterPro" id="IPR009075">
    <property type="entry name" value="AcylCo_DH/oxidase_C"/>
</dbReference>
<dbReference type="PROSITE" id="PS00073">
    <property type="entry name" value="ACYL_COA_DH_2"/>
    <property type="match status" value="1"/>
</dbReference>
<dbReference type="GO" id="GO:0050660">
    <property type="term" value="F:flavin adenine dinucleotide binding"/>
    <property type="evidence" value="ECO:0007669"/>
    <property type="project" value="InterPro"/>
</dbReference>
<feature type="domain" description="Acyl-CoA oxidase/dehydrogenase middle" evidence="7">
    <location>
        <begin position="123"/>
        <end position="219"/>
    </location>
</feature>
<evidence type="ECO:0000256" key="4">
    <source>
        <dbReference type="ARBA" id="ARBA00022827"/>
    </source>
</evidence>
<dbReference type="InterPro" id="IPR037069">
    <property type="entry name" value="AcylCoA_DH/ox_N_sf"/>
</dbReference>
<dbReference type="Proteomes" id="UP000196475">
    <property type="component" value="Unassembled WGS sequence"/>
</dbReference>
<dbReference type="FunFam" id="1.20.140.10:FF:000012">
    <property type="entry name" value="Acyl-CoA dehydrogenase fadE12"/>
    <property type="match status" value="1"/>
</dbReference>
<evidence type="ECO:0000259" key="6">
    <source>
        <dbReference type="Pfam" id="PF00441"/>
    </source>
</evidence>
<dbReference type="InterPro" id="IPR046373">
    <property type="entry name" value="Acyl-CoA_Oxase/DH_mid-dom_sf"/>
</dbReference>
<accession>A0A1Y3PTR4</accession>
<dbReference type="SUPFAM" id="SSF47203">
    <property type="entry name" value="Acyl-CoA dehydrogenase C-terminal domain-like"/>
    <property type="match status" value="1"/>
</dbReference>
<dbReference type="PANTHER" id="PTHR43884:SF12">
    <property type="entry name" value="ISOVALERYL-COA DEHYDROGENASE, MITOCHONDRIAL-RELATED"/>
    <property type="match status" value="1"/>
</dbReference>
<dbReference type="PIRSF" id="PIRSF016578">
    <property type="entry name" value="HsaA"/>
    <property type="match status" value="1"/>
</dbReference>
<organism evidence="9 10">
    <name type="scientific">Bacillus thermozeamaize</name>
    <dbReference type="NCBI Taxonomy" id="230954"/>
    <lineage>
        <taxon>Bacteria</taxon>
        <taxon>Bacillati</taxon>
        <taxon>Bacillota</taxon>
        <taxon>Bacilli</taxon>
        <taxon>Bacillales</taxon>
        <taxon>Bacillaceae</taxon>
        <taxon>Bacillus</taxon>
    </lineage>
</organism>
<dbReference type="Gene3D" id="1.20.140.10">
    <property type="entry name" value="Butyryl-CoA Dehydrogenase, subunit A, domain 3"/>
    <property type="match status" value="1"/>
</dbReference>
<dbReference type="EMBL" id="LZRT01000010">
    <property type="protein sequence ID" value="OUM90740.1"/>
    <property type="molecule type" value="Genomic_DNA"/>
</dbReference>
<gene>
    <name evidence="9" type="ORF">BAA01_07085</name>
</gene>
<evidence type="ECO:0000256" key="2">
    <source>
        <dbReference type="ARBA" id="ARBA00009347"/>
    </source>
</evidence>
<sequence length="387" mass="43258">MDFSLTVFQKQIQETVRALSSKYDLEYWREKDRTGEYPWEFVKELAEGGWLGAIIPEEYGGQGMGIMEASLILHEVAASGAGTSGASAVHFYMFPPMPIIKYGSEQMKRKYLPAIARGELLMAFGVTEPNAGSDTSRISTRAEKRGQKWVINGQKVWSTNAQNAQKMLLLTRTSPRDDKRPFDGMTLFFVDLDRTHCTIRKIDKLGRAAVDSNEVFISDLEATDDDIVGEVGKGFYHLIDGLNPERIVIAMEAIGIGRFALNRAAQYATERIVFDRPIGQNQAIAHPLAQAWAQLESAELLAMKAAWLFDHGLPCGKEANAAKFLAAEVGFFACDQALQTLGGFGYSKEYHIERLWREVRLYKIAPISQQMVLNYLSTHVLGLPKSY</sequence>
<dbReference type="PANTHER" id="PTHR43884">
    <property type="entry name" value="ACYL-COA DEHYDROGENASE"/>
    <property type="match status" value="1"/>
</dbReference>
<evidence type="ECO:0000313" key="9">
    <source>
        <dbReference type="EMBL" id="OUM90740.1"/>
    </source>
</evidence>
<evidence type="ECO:0000259" key="8">
    <source>
        <dbReference type="Pfam" id="PF02771"/>
    </source>
</evidence>
<dbReference type="InterPro" id="IPR006089">
    <property type="entry name" value="Acyl-CoA_DH_CS"/>
</dbReference>
<evidence type="ECO:0000313" key="10">
    <source>
        <dbReference type="Proteomes" id="UP000196475"/>
    </source>
</evidence>
<reference evidence="10" key="1">
    <citation type="submission" date="2016-06" db="EMBL/GenBank/DDBJ databases">
        <authorList>
            <person name="Nascimento L."/>
            <person name="Pereira R.V."/>
            <person name="Martins L.F."/>
            <person name="Quaggio R.B."/>
            <person name="Silva A.M."/>
            <person name="Setubal J.C."/>
        </authorList>
    </citation>
    <scope>NUCLEOTIDE SEQUENCE [LARGE SCALE GENOMIC DNA]</scope>
</reference>
<dbReference type="Pfam" id="PF02771">
    <property type="entry name" value="Acyl-CoA_dh_N"/>
    <property type="match status" value="1"/>
</dbReference>
<comment type="similarity">
    <text evidence="2 5">Belongs to the acyl-CoA dehydrogenase family.</text>
</comment>
<dbReference type="Gene3D" id="1.10.540.10">
    <property type="entry name" value="Acyl-CoA dehydrogenase/oxidase, N-terminal domain"/>
    <property type="match status" value="1"/>
</dbReference>